<evidence type="ECO:0000256" key="3">
    <source>
        <dbReference type="ARBA" id="ARBA00022723"/>
    </source>
</evidence>
<comment type="similarity">
    <text evidence="6">Belongs to the PINc/VapC protein family.</text>
</comment>
<keyword evidence="4 6" id="KW-0378">Hydrolase</keyword>
<evidence type="ECO:0000256" key="5">
    <source>
        <dbReference type="ARBA" id="ARBA00022842"/>
    </source>
</evidence>
<comment type="caution">
    <text evidence="8">The sequence shown here is derived from an EMBL/GenBank/DDBJ whole genome shotgun (WGS) entry which is preliminary data.</text>
</comment>
<evidence type="ECO:0000256" key="1">
    <source>
        <dbReference type="ARBA" id="ARBA00022649"/>
    </source>
</evidence>
<dbReference type="RefSeq" id="WP_340271165.1">
    <property type="nucleotide sequence ID" value="NZ_JBBEOG010000009.1"/>
</dbReference>
<keyword evidence="1 6" id="KW-1277">Toxin-antitoxin system</keyword>
<dbReference type="EMBL" id="JBHSLD010000013">
    <property type="protein sequence ID" value="MFC5381813.1"/>
    <property type="molecule type" value="Genomic_DNA"/>
</dbReference>
<keyword evidence="3 6" id="KW-0479">Metal-binding</keyword>
<keyword evidence="9" id="KW-1185">Reference proteome</keyword>
<dbReference type="SUPFAM" id="SSF88723">
    <property type="entry name" value="PIN domain-like"/>
    <property type="match status" value="1"/>
</dbReference>
<feature type="domain" description="PIN" evidence="7">
    <location>
        <begin position="9"/>
        <end position="138"/>
    </location>
</feature>
<dbReference type="Gene3D" id="3.40.50.1010">
    <property type="entry name" value="5'-nuclease"/>
    <property type="match status" value="1"/>
</dbReference>
<name>A0ABW0GQJ4_9MICO</name>
<dbReference type="HAMAP" id="MF_00265">
    <property type="entry name" value="VapC_Nob1"/>
    <property type="match status" value="1"/>
</dbReference>
<evidence type="ECO:0000256" key="4">
    <source>
        <dbReference type="ARBA" id="ARBA00022801"/>
    </source>
</evidence>
<keyword evidence="5 6" id="KW-0460">Magnesium</keyword>
<dbReference type="Proteomes" id="UP001596122">
    <property type="component" value="Unassembled WGS sequence"/>
</dbReference>
<evidence type="ECO:0000256" key="2">
    <source>
        <dbReference type="ARBA" id="ARBA00022722"/>
    </source>
</evidence>
<dbReference type="Pfam" id="PF01850">
    <property type="entry name" value="PIN"/>
    <property type="match status" value="1"/>
</dbReference>
<dbReference type="InterPro" id="IPR022907">
    <property type="entry name" value="VapC_family"/>
</dbReference>
<evidence type="ECO:0000313" key="8">
    <source>
        <dbReference type="EMBL" id="MFC5381813.1"/>
    </source>
</evidence>
<dbReference type="InterPro" id="IPR029060">
    <property type="entry name" value="PIN-like_dom_sf"/>
</dbReference>
<proteinExistence type="inferred from homology"/>
<comment type="function">
    <text evidence="6">Toxic component of a toxin-antitoxin (TA) system. An RNase.</text>
</comment>
<comment type="cofactor">
    <cofactor evidence="6">
        <name>Mg(2+)</name>
        <dbReference type="ChEBI" id="CHEBI:18420"/>
    </cofactor>
</comment>
<keyword evidence="6" id="KW-0800">Toxin</keyword>
<evidence type="ECO:0000313" key="9">
    <source>
        <dbReference type="Proteomes" id="UP001596122"/>
    </source>
</evidence>
<protein>
    <recommendedName>
        <fullName evidence="6">Ribonuclease VapC</fullName>
        <shortName evidence="6">RNase VapC</shortName>
        <ecNumber evidence="6">3.1.-.-</ecNumber>
    </recommendedName>
    <alternativeName>
        <fullName evidence="6">Toxin VapC</fullName>
    </alternativeName>
</protein>
<gene>
    <name evidence="6" type="primary">vapC</name>
    <name evidence="8" type="ORF">ACFPJ6_13570</name>
</gene>
<keyword evidence="2 6" id="KW-0540">Nuclease</keyword>
<feature type="binding site" evidence="6">
    <location>
        <position position="114"/>
    </location>
    <ligand>
        <name>Mg(2+)</name>
        <dbReference type="ChEBI" id="CHEBI:18420"/>
    </ligand>
</feature>
<accession>A0ABW0GQJ4</accession>
<feature type="binding site" evidence="6">
    <location>
        <position position="12"/>
    </location>
    <ligand>
        <name>Mg(2+)</name>
        <dbReference type="ChEBI" id="CHEBI:18420"/>
    </ligand>
</feature>
<evidence type="ECO:0000256" key="6">
    <source>
        <dbReference type="HAMAP-Rule" id="MF_00265"/>
    </source>
</evidence>
<dbReference type="EC" id="3.1.-.-" evidence="6"/>
<evidence type="ECO:0000259" key="7">
    <source>
        <dbReference type="Pfam" id="PF01850"/>
    </source>
</evidence>
<dbReference type="InterPro" id="IPR002716">
    <property type="entry name" value="PIN_dom"/>
</dbReference>
<organism evidence="8 9">
    <name type="scientific">Aquipuribacter nitratireducens</name>
    <dbReference type="NCBI Taxonomy" id="650104"/>
    <lineage>
        <taxon>Bacteria</taxon>
        <taxon>Bacillati</taxon>
        <taxon>Actinomycetota</taxon>
        <taxon>Actinomycetes</taxon>
        <taxon>Micrococcales</taxon>
        <taxon>Intrasporangiaceae</taxon>
        <taxon>Aquipuribacter</taxon>
    </lineage>
</organism>
<reference evidence="9" key="1">
    <citation type="journal article" date="2019" name="Int. J. Syst. Evol. Microbiol.">
        <title>The Global Catalogue of Microorganisms (GCM) 10K type strain sequencing project: providing services to taxonomists for standard genome sequencing and annotation.</title>
        <authorList>
            <consortium name="The Broad Institute Genomics Platform"/>
            <consortium name="The Broad Institute Genome Sequencing Center for Infectious Disease"/>
            <person name="Wu L."/>
            <person name="Ma J."/>
        </authorList>
    </citation>
    <scope>NUCLEOTIDE SEQUENCE [LARGE SCALE GENOMIC DNA]</scope>
    <source>
        <strain evidence="9">CCUG 43114</strain>
    </source>
</reference>
<sequence length="153" mass="16604">MTTAPAERVFVDTNVLLAATDEARPDHAAADAVLRRWPADGVSLYVSGQVLREYVVVATRPIAVNGLGLDPSDVVANVRALRSALRMLEETTAVADSLLRLVEERGCRGKQVHDANLVAVMQAHGLDVLVTRNVADFRRFLPHVTAVDPLDRS</sequence>